<dbReference type="AlphaFoldDB" id="A0A835XK70"/>
<accession>A0A835XK70</accession>
<evidence type="ECO:0000313" key="4">
    <source>
        <dbReference type="Proteomes" id="UP000612055"/>
    </source>
</evidence>
<organism evidence="3 4">
    <name type="scientific">Edaphochlamys debaryana</name>
    <dbReference type="NCBI Taxonomy" id="47281"/>
    <lineage>
        <taxon>Eukaryota</taxon>
        <taxon>Viridiplantae</taxon>
        <taxon>Chlorophyta</taxon>
        <taxon>core chlorophytes</taxon>
        <taxon>Chlorophyceae</taxon>
        <taxon>CS clade</taxon>
        <taxon>Chlamydomonadales</taxon>
        <taxon>Chlamydomonadales incertae sedis</taxon>
        <taxon>Edaphochlamys</taxon>
    </lineage>
</organism>
<gene>
    <name evidence="3" type="ORF">HYH03_015937</name>
</gene>
<feature type="compositionally biased region" description="Basic residues" evidence="1">
    <location>
        <begin position="820"/>
        <end position="830"/>
    </location>
</feature>
<feature type="compositionally biased region" description="Low complexity" evidence="1">
    <location>
        <begin position="459"/>
        <end position="468"/>
    </location>
</feature>
<proteinExistence type="predicted"/>
<sequence>MPPPSAGAATCGWLAAGLGAAAAWGPDIPARARAALDTGKAVQTFRSRAKGRYCLVDFDNCKAALLSEGGSPGRAALGSWLTDLKEVFTGEQTLAALVRRLGSRRFRLRLVCEAYMRPVAEGYAVDRPDASSFCARLLPALQVSYALLQSYNLAAAVARFVFPMLPVVPEDLMQGAQALLASLRRVKTGSLDDFACIKVGVALRQLRAFLAEADRSAQWGGLSMVELEGGRPPLWVCAECIAGGGGGGGGGGCCGAAPNGASAAGEANGRHHHRSAAVTGATGGEAGPGAGAGVSGAGAEAAGALVRRLGSRRFRLRLVCEAYMRPVAEGYAVDRPDASSFCARLLPALQVSYALLQSYNLAAAVARFVFPMLPVVPEDLMQGAQALLASLRRVKTGSLDDFACIKVGVALRQLRAFLAEADRSAQWGGLSMAAGAAAGAGAAAARLLTGPRLRGRRTGGTTTEALRSPGPPEGRQGRGRGAGVSGAGAEAAGALVRRLGSRRFRLRLVCEAYMRPVAEGYAVDRPDASSFCARLLPALQVSYALLQSYNLAAAVARFVFPMLPVVPEDLMQGAQALLASLRRVKTGSLDDFACIKVGVALRQLRAFLAEADRSAQWGGLSMVELEGGRPPLWVCAECIAGGGGGGGGGGCCGAAPNGASAAGEANGRHHHRSAAVTGATGGEAGPGAGAGVSGAGAEAAGGKEVAGGGGGGVRGGKESPLVGGGRAASASDLHRHHHHHHDHDHGGSGKKGGFGAHHKKGAVAPLPPPSSSSSSSSSGSDDEGEGASGAEGGGVAVGCFGGSGRGGGRGSQGGSSKQAARGRRQGQGRQRRGEGGQAPLGQGGAGGGRGPGP</sequence>
<evidence type="ECO:0000313" key="3">
    <source>
        <dbReference type="EMBL" id="KAG2485356.1"/>
    </source>
</evidence>
<keyword evidence="4" id="KW-1185">Reference proteome</keyword>
<keyword evidence="2" id="KW-0732">Signal</keyword>
<evidence type="ECO:0000256" key="1">
    <source>
        <dbReference type="SAM" id="MobiDB-lite"/>
    </source>
</evidence>
<feature type="compositionally biased region" description="Gly residues" evidence="1">
    <location>
        <begin position="679"/>
        <end position="694"/>
    </location>
</feature>
<feature type="compositionally biased region" description="Gly residues" evidence="1">
    <location>
        <begin position="704"/>
        <end position="714"/>
    </location>
</feature>
<feature type="region of interest" description="Disordered" evidence="1">
    <location>
        <begin position="677"/>
        <end position="853"/>
    </location>
</feature>
<feature type="region of interest" description="Disordered" evidence="1">
    <location>
        <begin position="453"/>
        <end position="486"/>
    </location>
</feature>
<feature type="chain" id="PRO_5032885238" evidence="2">
    <location>
        <begin position="24"/>
        <end position="853"/>
    </location>
</feature>
<comment type="caution">
    <text evidence="3">The sequence shown here is derived from an EMBL/GenBank/DDBJ whole genome shotgun (WGS) entry which is preliminary data.</text>
</comment>
<feature type="compositionally biased region" description="Gly residues" evidence="1">
    <location>
        <begin position="786"/>
        <end position="813"/>
    </location>
</feature>
<reference evidence="3" key="1">
    <citation type="journal article" date="2020" name="bioRxiv">
        <title>Comparative genomics of Chlamydomonas.</title>
        <authorList>
            <person name="Craig R.J."/>
            <person name="Hasan A.R."/>
            <person name="Ness R.W."/>
            <person name="Keightley P.D."/>
        </authorList>
    </citation>
    <scope>NUCLEOTIDE SEQUENCE</scope>
    <source>
        <strain evidence="3">CCAP 11/70</strain>
    </source>
</reference>
<feature type="signal peptide" evidence="2">
    <location>
        <begin position="1"/>
        <end position="23"/>
    </location>
</feature>
<protein>
    <submittedName>
        <fullName evidence="3">Uncharacterized protein</fullName>
    </submittedName>
</protein>
<dbReference type="Proteomes" id="UP000612055">
    <property type="component" value="Unassembled WGS sequence"/>
</dbReference>
<evidence type="ECO:0000256" key="2">
    <source>
        <dbReference type="SAM" id="SignalP"/>
    </source>
</evidence>
<dbReference type="EMBL" id="JAEHOE010000131">
    <property type="protein sequence ID" value="KAG2485356.1"/>
    <property type="molecule type" value="Genomic_DNA"/>
</dbReference>
<name>A0A835XK70_9CHLO</name>
<feature type="compositionally biased region" description="Gly residues" evidence="1">
    <location>
        <begin position="835"/>
        <end position="853"/>
    </location>
</feature>